<dbReference type="EMBL" id="VNHU01000002">
    <property type="protein sequence ID" value="TYP76041.1"/>
    <property type="molecule type" value="Genomic_DNA"/>
</dbReference>
<organism evidence="1 2">
    <name type="scientific">Aquimarina intermedia</name>
    <dbReference type="NCBI Taxonomy" id="350814"/>
    <lineage>
        <taxon>Bacteria</taxon>
        <taxon>Pseudomonadati</taxon>
        <taxon>Bacteroidota</taxon>
        <taxon>Flavobacteriia</taxon>
        <taxon>Flavobacteriales</taxon>
        <taxon>Flavobacteriaceae</taxon>
        <taxon>Aquimarina</taxon>
    </lineage>
</organism>
<dbReference type="AlphaFoldDB" id="A0A5S5C9F7"/>
<name>A0A5S5C9F7_9FLAO</name>
<sequence>MKDNHTNQILSEMRKLISSSLNMPLKEKETLQAVHISVLKMYFNAKEVIYNPETSEIQLQINDPESNDIFVKLSCENLEELLYSCLLDDAKSIYFYRNMISYCNMKYSA</sequence>
<accession>A0A5S5C9F7</accession>
<protein>
    <submittedName>
        <fullName evidence="1">Uncharacterized protein</fullName>
    </submittedName>
</protein>
<reference evidence="1 2" key="1">
    <citation type="submission" date="2019-07" db="EMBL/GenBank/DDBJ databases">
        <title>Genomic Encyclopedia of Archaeal and Bacterial Type Strains, Phase II (KMG-II): from individual species to whole genera.</title>
        <authorList>
            <person name="Goeker M."/>
        </authorList>
    </citation>
    <scope>NUCLEOTIDE SEQUENCE [LARGE SCALE GENOMIC DNA]</scope>
    <source>
        <strain evidence="1 2">DSM 17527</strain>
    </source>
</reference>
<evidence type="ECO:0000313" key="2">
    <source>
        <dbReference type="Proteomes" id="UP000324376"/>
    </source>
</evidence>
<dbReference type="Proteomes" id="UP000324376">
    <property type="component" value="Unassembled WGS sequence"/>
</dbReference>
<keyword evidence="2" id="KW-1185">Reference proteome</keyword>
<proteinExistence type="predicted"/>
<dbReference type="OrthoDB" id="1440784at2"/>
<evidence type="ECO:0000313" key="1">
    <source>
        <dbReference type="EMBL" id="TYP76041.1"/>
    </source>
</evidence>
<gene>
    <name evidence="1" type="ORF">BD809_102254</name>
</gene>
<dbReference type="RefSeq" id="WP_148781643.1">
    <property type="nucleotide sequence ID" value="NZ_VNHU01000002.1"/>
</dbReference>
<comment type="caution">
    <text evidence="1">The sequence shown here is derived from an EMBL/GenBank/DDBJ whole genome shotgun (WGS) entry which is preliminary data.</text>
</comment>